<organism evidence="2">
    <name type="scientific">Enterocloster phage PMBT24</name>
    <dbReference type="NCBI Taxonomy" id="3025413"/>
    <lineage>
        <taxon>Viruses</taxon>
        <taxon>Duplodnaviria</taxon>
        <taxon>Heunggongvirae</taxon>
        <taxon>Uroviricota</taxon>
        <taxon>Caudoviricetes</taxon>
    </lineage>
</organism>
<evidence type="ECO:0000313" key="2">
    <source>
        <dbReference type="EMBL" id="WDQ45473.1"/>
    </source>
</evidence>
<evidence type="ECO:0000256" key="1">
    <source>
        <dbReference type="SAM" id="MobiDB-lite"/>
    </source>
</evidence>
<sequence length="112" mass="13196">MGVSGYYPYRKPKPKKKSNVANPYISRESFVNYFLIAMENDYKFIAVIIKDDRLKKPEIIINMAENMEEKFKYYLDAYDDVLVLKTCEHIRIIGVTFFDEFAPDVISPIVLR</sequence>
<proteinExistence type="predicted"/>
<dbReference type="EMBL" id="OQ326496">
    <property type="protein sequence ID" value="WDQ45473.1"/>
    <property type="molecule type" value="Genomic_DNA"/>
</dbReference>
<accession>A0AAT9TRC7</accession>
<name>A0AAT9TRC7_9CAUD</name>
<protein>
    <submittedName>
        <fullName evidence="2">Uncharacterized protein</fullName>
    </submittedName>
</protein>
<reference evidence="2" key="1">
    <citation type="submission" date="2023-01" db="EMBL/GenBank/DDBJ databases">
        <authorList>
            <person name="Sprotte S."/>
            <person name="Brinks E."/>
        </authorList>
    </citation>
    <scope>NUCLEOTIDE SEQUENCE</scope>
</reference>
<reference evidence="2" key="2">
    <citation type="journal article" date="2024" name="Heliyon">
        <title>Complete genome sequence of the novel virulent phage PMBT24 infecting Enterocloster bolteae from the human gut.</title>
        <authorList>
            <person name="Sprotte S."/>
            <person name="Brinks E."/>
            <person name="Neve H."/>
            <person name="Franz C.M.A.P."/>
        </authorList>
    </citation>
    <scope>NUCLEOTIDE SEQUENCE</scope>
</reference>
<feature type="region of interest" description="Disordered" evidence="1">
    <location>
        <begin position="1"/>
        <end position="20"/>
    </location>
</feature>